<evidence type="ECO:0000313" key="3">
    <source>
        <dbReference type="EMBL" id="HIZ23574.1"/>
    </source>
</evidence>
<evidence type="ECO:0000259" key="2">
    <source>
        <dbReference type="Pfam" id="PF01613"/>
    </source>
</evidence>
<evidence type="ECO:0000256" key="1">
    <source>
        <dbReference type="ARBA" id="ARBA00038054"/>
    </source>
</evidence>
<dbReference type="Proteomes" id="UP000824041">
    <property type="component" value="Unassembled WGS sequence"/>
</dbReference>
<dbReference type="SUPFAM" id="SSF50475">
    <property type="entry name" value="FMN-binding split barrel"/>
    <property type="match status" value="1"/>
</dbReference>
<reference evidence="3" key="1">
    <citation type="journal article" date="2021" name="PeerJ">
        <title>Extensive microbial diversity within the chicken gut microbiome revealed by metagenomics and culture.</title>
        <authorList>
            <person name="Gilroy R."/>
            <person name="Ravi A."/>
            <person name="Getino M."/>
            <person name="Pursley I."/>
            <person name="Horton D.L."/>
            <person name="Alikhan N.F."/>
            <person name="Baker D."/>
            <person name="Gharbi K."/>
            <person name="Hall N."/>
            <person name="Watson M."/>
            <person name="Adriaenssens E.M."/>
            <person name="Foster-Nyarko E."/>
            <person name="Jarju S."/>
            <person name="Secka A."/>
            <person name="Antonio M."/>
            <person name="Oren A."/>
            <person name="Chaudhuri R.R."/>
            <person name="La Ragione R."/>
            <person name="Hildebrand F."/>
            <person name="Pallen M.J."/>
        </authorList>
    </citation>
    <scope>NUCLEOTIDE SEQUENCE</scope>
    <source>
        <strain evidence="3">14324</strain>
    </source>
</reference>
<sequence length="169" mass="19584">MSFKEVKAEELNKNPFQTIGKEWLLITAGNEEKCNTMTASWGAMGVMWGKNAVTIYVRPQRYTKEFVDREELFTISVLPEQYRKALNYCGTVSGREEDKIQKAGLTPYYIEGTAAIQEADLILVCRKMYHDTIKPECFDEKENDGKWYPEQDYHTMYIAEVVKALVKED</sequence>
<comment type="similarity">
    <text evidence="1">Belongs to the flavoredoxin family.</text>
</comment>
<organism evidence="3 4">
    <name type="scientific">Candidatus Blautia faecigallinarum</name>
    <dbReference type="NCBI Taxonomy" id="2838488"/>
    <lineage>
        <taxon>Bacteria</taxon>
        <taxon>Bacillati</taxon>
        <taxon>Bacillota</taxon>
        <taxon>Clostridia</taxon>
        <taxon>Lachnospirales</taxon>
        <taxon>Lachnospiraceae</taxon>
        <taxon>Blautia</taxon>
    </lineage>
</organism>
<protein>
    <submittedName>
        <fullName evidence="3">Flavin reductase family protein</fullName>
    </submittedName>
</protein>
<comment type="caution">
    <text evidence="3">The sequence shown here is derived from an EMBL/GenBank/DDBJ whole genome shotgun (WGS) entry which is preliminary data.</text>
</comment>
<reference evidence="3" key="2">
    <citation type="submission" date="2021-04" db="EMBL/GenBank/DDBJ databases">
        <authorList>
            <person name="Gilroy R."/>
        </authorList>
    </citation>
    <scope>NUCLEOTIDE SEQUENCE</scope>
    <source>
        <strain evidence="3">14324</strain>
    </source>
</reference>
<dbReference type="InterPro" id="IPR012349">
    <property type="entry name" value="Split_barrel_FMN-bd"/>
</dbReference>
<dbReference type="InterPro" id="IPR002563">
    <property type="entry name" value="Flavin_Rdtase-like_dom"/>
</dbReference>
<dbReference type="InterPro" id="IPR052174">
    <property type="entry name" value="Flavoredoxin"/>
</dbReference>
<dbReference type="GO" id="GO:0016646">
    <property type="term" value="F:oxidoreductase activity, acting on the CH-NH group of donors, NAD or NADP as acceptor"/>
    <property type="evidence" value="ECO:0007669"/>
    <property type="project" value="UniProtKB-ARBA"/>
</dbReference>
<dbReference type="Gene3D" id="2.30.110.10">
    <property type="entry name" value="Electron Transport, Fmn-binding Protein, Chain A"/>
    <property type="match status" value="1"/>
</dbReference>
<dbReference type="Pfam" id="PF01613">
    <property type="entry name" value="Flavin_Reduct"/>
    <property type="match status" value="1"/>
</dbReference>
<dbReference type="GO" id="GO:0010181">
    <property type="term" value="F:FMN binding"/>
    <property type="evidence" value="ECO:0007669"/>
    <property type="project" value="InterPro"/>
</dbReference>
<proteinExistence type="inferred from homology"/>
<gene>
    <name evidence="3" type="ORF">IAA21_12400</name>
</gene>
<evidence type="ECO:0000313" key="4">
    <source>
        <dbReference type="Proteomes" id="UP000824041"/>
    </source>
</evidence>
<dbReference type="AlphaFoldDB" id="A0A9D2DV35"/>
<dbReference type="EMBL" id="DXBU01000166">
    <property type="protein sequence ID" value="HIZ23574.1"/>
    <property type="molecule type" value="Genomic_DNA"/>
</dbReference>
<dbReference type="PANTHER" id="PTHR43567:SF5">
    <property type="entry name" value="HYPOTHETICAL CYTOSOLIC PROTEIN"/>
    <property type="match status" value="1"/>
</dbReference>
<dbReference type="PANTHER" id="PTHR43567">
    <property type="entry name" value="FLAVOREDOXIN-RELATED-RELATED"/>
    <property type="match status" value="1"/>
</dbReference>
<feature type="domain" description="Flavin reductase like" evidence="2">
    <location>
        <begin position="23"/>
        <end position="168"/>
    </location>
</feature>
<name>A0A9D2DV35_9FIRM</name>
<accession>A0A9D2DV35</accession>